<dbReference type="AlphaFoldDB" id="A0A9C6XRT9"/>
<accession>A0A9C6XRT9</accession>
<keyword evidence="3" id="KW-1185">Reference proteome</keyword>
<name>A0A9C6XRT9_FRAOC</name>
<evidence type="ECO:0000256" key="1">
    <source>
        <dbReference type="ARBA" id="ARBA00022729"/>
    </source>
</evidence>
<dbReference type="Gene3D" id="2.70.220.10">
    <property type="entry name" value="Ganglioside GM2 activator"/>
    <property type="match status" value="1"/>
</dbReference>
<dbReference type="RefSeq" id="XP_052128698.1">
    <property type="nucleotide sequence ID" value="XM_052272738.1"/>
</dbReference>
<gene>
    <name evidence="4" type="primary">LOC113215875</name>
</gene>
<evidence type="ECO:0000313" key="3">
    <source>
        <dbReference type="Proteomes" id="UP000504606"/>
    </source>
</evidence>
<protein>
    <submittedName>
        <fullName evidence="4">Uncharacterized protein LOC113215875</fullName>
    </submittedName>
</protein>
<dbReference type="Proteomes" id="UP000504606">
    <property type="component" value="Unplaced"/>
</dbReference>
<reference evidence="4" key="1">
    <citation type="submission" date="2025-08" db="UniProtKB">
        <authorList>
            <consortium name="RefSeq"/>
        </authorList>
    </citation>
    <scope>IDENTIFICATION</scope>
    <source>
        <tissue evidence="4">Whole organism</tissue>
    </source>
</reference>
<feature type="signal peptide" evidence="2">
    <location>
        <begin position="1"/>
        <end position="22"/>
    </location>
</feature>
<proteinExistence type="predicted"/>
<evidence type="ECO:0000256" key="2">
    <source>
        <dbReference type="SAM" id="SignalP"/>
    </source>
</evidence>
<dbReference type="InterPro" id="IPR036846">
    <property type="entry name" value="GM2-AP_sf"/>
</dbReference>
<dbReference type="KEGG" id="foc:113215875"/>
<keyword evidence="1 2" id="KW-0732">Signal</keyword>
<organism evidence="3 4">
    <name type="scientific">Frankliniella occidentalis</name>
    <name type="common">Western flower thrips</name>
    <name type="synonym">Euthrips occidentalis</name>
    <dbReference type="NCBI Taxonomy" id="133901"/>
    <lineage>
        <taxon>Eukaryota</taxon>
        <taxon>Metazoa</taxon>
        <taxon>Ecdysozoa</taxon>
        <taxon>Arthropoda</taxon>
        <taxon>Hexapoda</taxon>
        <taxon>Insecta</taxon>
        <taxon>Pterygota</taxon>
        <taxon>Neoptera</taxon>
        <taxon>Paraneoptera</taxon>
        <taxon>Thysanoptera</taxon>
        <taxon>Terebrantia</taxon>
        <taxon>Thripoidea</taxon>
        <taxon>Thripidae</taxon>
        <taxon>Frankliniella</taxon>
    </lineage>
</organism>
<feature type="chain" id="PRO_5039226841" evidence="2">
    <location>
        <begin position="23"/>
        <end position="201"/>
    </location>
</feature>
<dbReference type="GeneID" id="113215875"/>
<dbReference type="OrthoDB" id="6619495at2759"/>
<evidence type="ECO:0000313" key="4">
    <source>
        <dbReference type="RefSeq" id="XP_052128698.1"/>
    </source>
</evidence>
<sequence>MPSSLHTSAILLVLIALIYTRATPVAGPYYIKPDLCEACPRDEMALDFPIDVKLVRDRTNTNFYFVSVDWASQFTFDDTKDTHLVFASWGSRGGWKENAMMMKFKKLCTTIKTHLPTIWDAIVGRMTSNISESLQDCPFPPGGYSVRNVSSSVLQPKGVPVLFYGKWRVDAKVVDPKDERILGCFRVFVSIIPKMGQPING</sequence>